<protein>
    <submittedName>
        <fullName evidence="1">Uncharacterized protein</fullName>
    </submittedName>
</protein>
<name>A0A4U9DH25_RAOTE</name>
<accession>A0A4U9DH25</accession>
<proteinExistence type="predicted"/>
<dbReference type="Proteomes" id="UP000339249">
    <property type="component" value="Unassembled WGS sequence"/>
</dbReference>
<dbReference type="AlphaFoldDB" id="A0A4U9DH25"/>
<gene>
    <name evidence="1" type="ORF">NCTC9185_07893</name>
</gene>
<sequence length="64" mass="7222">MFRHAVSGKLLCRLDAKLTRDDWMLLHGLLSLVYRAGMSTGSEQRAAEIRDALGYTAENEQKKV</sequence>
<organism evidence="1 2">
    <name type="scientific">Raoultella terrigena</name>
    <name type="common">Klebsiella terrigena</name>
    <dbReference type="NCBI Taxonomy" id="577"/>
    <lineage>
        <taxon>Bacteria</taxon>
        <taxon>Pseudomonadati</taxon>
        <taxon>Pseudomonadota</taxon>
        <taxon>Gammaproteobacteria</taxon>
        <taxon>Enterobacterales</taxon>
        <taxon>Enterobacteriaceae</taxon>
        <taxon>Klebsiella/Raoultella group</taxon>
        <taxon>Raoultella</taxon>
    </lineage>
</organism>
<evidence type="ECO:0000313" key="2">
    <source>
        <dbReference type="Proteomes" id="UP000339249"/>
    </source>
</evidence>
<evidence type="ECO:0000313" key="1">
    <source>
        <dbReference type="EMBL" id="VTN16502.1"/>
    </source>
</evidence>
<reference evidence="1 2" key="1">
    <citation type="submission" date="2019-04" db="EMBL/GenBank/DDBJ databases">
        <authorList>
            <consortium name="Pathogen Informatics"/>
        </authorList>
    </citation>
    <scope>NUCLEOTIDE SEQUENCE [LARGE SCALE GENOMIC DNA]</scope>
    <source>
        <strain evidence="1 2">NCTC9185</strain>
    </source>
</reference>
<dbReference type="EMBL" id="CABDVU010000002">
    <property type="protein sequence ID" value="VTN16502.1"/>
    <property type="molecule type" value="Genomic_DNA"/>
</dbReference>